<dbReference type="InterPro" id="IPR015421">
    <property type="entry name" value="PyrdxlP-dep_Trfase_major"/>
</dbReference>
<dbReference type="PANTHER" id="PTHR30244">
    <property type="entry name" value="TRANSAMINASE"/>
    <property type="match status" value="1"/>
</dbReference>
<dbReference type="Gene3D" id="3.40.640.10">
    <property type="entry name" value="Type I PLP-dependent aspartate aminotransferase-like (Major domain)"/>
    <property type="match status" value="1"/>
</dbReference>
<dbReference type="EMBL" id="JBHUMM010000006">
    <property type="protein sequence ID" value="MFD2670773.1"/>
    <property type="molecule type" value="Genomic_DNA"/>
</dbReference>
<keyword evidence="3" id="KW-1185">Reference proteome</keyword>
<keyword evidence="1" id="KW-0663">Pyridoxal phosphate</keyword>
<organism evidence="2 3">
    <name type="scientific">Marinicrinis sediminis</name>
    <dbReference type="NCBI Taxonomy" id="1652465"/>
    <lineage>
        <taxon>Bacteria</taxon>
        <taxon>Bacillati</taxon>
        <taxon>Bacillota</taxon>
        <taxon>Bacilli</taxon>
        <taxon>Bacillales</taxon>
        <taxon>Paenibacillaceae</taxon>
    </lineage>
</organism>
<dbReference type="InterPro" id="IPR000653">
    <property type="entry name" value="DegT/StrS_aminotransferase"/>
</dbReference>
<dbReference type="Proteomes" id="UP001597497">
    <property type="component" value="Unassembled WGS sequence"/>
</dbReference>
<dbReference type="Pfam" id="PF01041">
    <property type="entry name" value="DegT_DnrJ_EryC1"/>
    <property type="match status" value="1"/>
</dbReference>
<comment type="similarity">
    <text evidence="1">Belongs to the DegT/DnrJ/EryC1 family.</text>
</comment>
<dbReference type="PANTHER" id="PTHR30244:SF34">
    <property type="entry name" value="DTDP-4-AMINO-4,6-DIDEOXYGALACTOSE TRANSAMINASE"/>
    <property type="match status" value="1"/>
</dbReference>
<dbReference type="InterPro" id="IPR015422">
    <property type="entry name" value="PyrdxlP-dep_Trfase_small"/>
</dbReference>
<comment type="caution">
    <text evidence="2">The sequence shown here is derived from an EMBL/GenBank/DDBJ whole genome shotgun (WGS) entry which is preliminary data.</text>
</comment>
<dbReference type="RefSeq" id="WP_379928214.1">
    <property type="nucleotide sequence ID" value="NZ_JBHUMM010000006.1"/>
</dbReference>
<sequence length="423" mass="47237">MDTKMSREGYDWPDWPQFGEETMEQLRQVLASKRWTLSGYWTGTDSKEQQFAKAFAAFHDVPFCTPTTSGTNALILALEGLGVGAGDEVIVPALTWVATATAVLQVNAKVVLVDVEPDTYCLDPEQVRAAITPRTKAIIPVHLYGCMVNMDAIMDIARAHDLLVIEDCAQTHGSVWNGRRAGTIGHAGAFSMQQGKVLTAGEGGAVITKDQTLFDRMEQLRADSRELIAGEKLSYGDMQLVASGLMQGQNRCLSEFHAAILLEQLDRLQEQNTIRARNAKRLDEAFEAIPGLLPMKRYTQIDEQTYYGYVVRLDFQQFGDFFRSRFGDRAVELMCGRLQQQLGMGDFHLHPPYPAVHQSPLFCPWKNARYHAEVAQTEAEWRGLHFPVAESAMSQSIVLHHSILLASSDAIERIITAFRQQLS</sequence>
<accession>A0ABW5R6Z0</accession>
<dbReference type="InterPro" id="IPR015424">
    <property type="entry name" value="PyrdxlP-dep_Trfase"/>
</dbReference>
<keyword evidence="2" id="KW-0032">Aminotransferase</keyword>
<dbReference type="CDD" id="cd00616">
    <property type="entry name" value="AHBA_syn"/>
    <property type="match status" value="1"/>
</dbReference>
<evidence type="ECO:0000313" key="2">
    <source>
        <dbReference type="EMBL" id="MFD2670773.1"/>
    </source>
</evidence>
<keyword evidence="2" id="KW-0808">Transferase</keyword>
<dbReference type="GO" id="GO:0008483">
    <property type="term" value="F:transaminase activity"/>
    <property type="evidence" value="ECO:0007669"/>
    <property type="project" value="UniProtKB-KW"/>
</dbReference>
<proteinExistence type="inferred from homology"/>
<protein>
    <submittedName>
        <fullName evidence="2">DegT/DnrJ/EryC1/StrS family aminotransferase</fullName>
    </submittedName>
</protein>
<dbReference type="Gene3D" id="3.90.1150.10">
    <property type="entry name" value="Aspartate Aminotransferase, domain 1"/>
    <property type="match status" value="1"/>
</dbReference>
<reference evidence="3" key="1">
    <citation type="journal article" date="2019" name="Int. J. Syst. Evol. Microbiol.">
        <title>The Global Catalogue of Microorganisms (GCM) 10K type strain sequencing project: providing services to taxonomists for standard genome sequencing and annotation.</title>
        <authorList>
            <consortium name="The Broad Institute Genomics Platform"/>
            <consortium name="The Broad Institute Genome Sequencing Center for Infectious Disease"/>
            <person name="Wu L."/>
            <person name="Ma J."/>
        </authorList>
    </citation>
    <scope>NUCLEOTIDE SEQUENCE [LARGE SCALE GENOMIC DNA]</scope>
    <source>
        <strain evidence="3">KCTC 33676</strain>
    </source>
</reference>
<gene>
    <name evidence="2" type="ORF">ACFSUC_04005</name>
</gene>
<dbReference type="SUPFAM" id="SSF53383">
    <property type="entry name" value="PLP-dependent transferases"/>
    <property type="match status" value="1"/>
</dbReference>
<name>A0ABW5R6Z0_9BACL</name>
<evidence type="ECO:0000256" key="1">
    <source>
        <dbReference type="RuleBase" id="RU004508"/>
    </source>
</evidence>
<evidence type="ECO:0000313" key="3">
    <source>
        <dbReference type="Proteomes" id="UP001597497"/>
    </source>
</evidence>